<dbReference type="Proteomes" id="UP000262954">
    <property type="component" value="Unassembled WGS sequence"/>
</dbReference>
<gene>
    <name evidence="1" type="ORF">DDY73_05540</name>
</gene>
<dbReference type="AlphaFoldDB" id="A0A354M1R1"/>
<comment type="caution">
    <text evidence="1">The sequence shown here is derived from an EMBL/GenBank/DDBJ whole genome shotgun (WGS) entry which is preliminary data.</text>
</comment>
<reference evidence="1 2" key="1">
    <citation type="journal article" date="2018" name="Nat. Biotechnol.">
        <title>A standardized bacterial taxonomy based on genome phylogeny substantially revises the tree of life.</title>
        <authorList>
            <person name="Parks D.H."/>
            <person name="Chuvochina M."/>
            <person name="Waite D.W."/>
            <person name="Rinke C."/>
            <person name="Skarshewski A."/>
            <person name="Chaumeil P.A."/>
            <person name="Hugenholtz P."/>
        </authorList>
    </citation>
    <scope>NUCLEOTIDE SEQUENCE [LARGE SCALE GENOMIC DNA]</scope>
    <source>
        <strain evidence="1">UBA11482</strain>
    </source>
</reference>
<proteinExistence type="predicted"/>
<evidence type="ECO:0000313" key="1">
    <source>
        <dbReference type="EMBL" id="HBJ08450.1"/>
    </source>
</evidence>
<accession>A0A354M1R1</accession>
<organism evidence="1 2">
    <name type="scientific">Coprobacter fastidiosus</name>
    <dbReference type="NCBI Taxonomy" id="1099853"/>
    <lineage>
        <taxon>Bacteria</taxon>
        <taxon>Pseudomonadati</taxon>
        <taxon>Bacteroidota</taxon>
        <taxon>Bacteroidia</taxon>
        <taxon>Bacteroidales</taxon>
        <taxon>Barnesiellaceae</taxon>
        <taxon>Coprobacter</taxon>
    </lineage>
</organism>
<evidence type="ECO:0000313" key="2">
    <source>
        <dbReference type="Proteomes" id="UP000262954"/>
    </source>
</evidence>
<protein>
    <submittedName>
        <fullName evidence="1">Uncharacterized protein</fullName>
    </submittedName>
</protein>
<name>A0A354M1R1_9BACT</name>
<sequence length="147" mass="17628">MDSNEMMRAMIIILNSGDKPCVGIFWYLPEEHDLFEVHSIPLPNEQEPYTIPLHKDVWRKAKFRAKARGKKDSIYYQDYTKIPRGRVFYNKGKFTVAVGSWYKKYEEELTNLLKDYFDLEEFDFEVIEYFELGHNGGEEEFLYNLFL</sequence>
<dbReference type="EMBL" id="DNWC01000073">
    <property type="protein sequence ID" value="HBJ08450.1"/>
    <property type="molecule type" value="Genomic_DNA"/>
</dbReference>